<dbReference type="Pfam" id="PF13155">
    <property type="entry name" value="Toprim_2"/>
    <property type="match status" value="1"/>
</dbReference>
<dbReference type="SMART" id="SM00400">
    <property type="entry name" value="ZnF_CHCC"/>
    <property type="match status" value="1"/>
</dbReference>
<keyword evidence="2" id="KW-0863">Zinc-finger</keyword>
<dbReference type="Pfam" id="PF08275">
    <property type="entry name" value="DNAG_N"/>
    <property type="match status" value="1"/>
</dbReference>
<protein>
    <submittedName>
        <fullName evidence="6">CHC2 zinc finger domain-containing protein</fullName>
    </submittedName>
</protein>
<dbReference type="RefSeq" id="WP_342309920.1">
    <property type="nucleotide sequence ID" value="NZ_CP150850.1"/>
</dbReference>
<dbReference type="InterPro" id="IPR037068">
    <property type="entry name" value="DNA_primase_core_N_sf"/>
</dbReference>
<dbReference type="Gene3D" id="3.90.980.10">
    <property type="entry name" value="DNA primase, catalytic core, N-terminal domain"/>
    <property type="match status" value="1"/>
</dbReference>
<evidence type="ECO:0000256" key="2">
    <source>
        <dbReference type="ARBA" id="ARBA00022771"/>
    </source>
</evidence>
<dbReference type="Proteomes" id="UP001484179">
    <property type="component" value="Chromosome 2"/>
</dbReference>
<evidence type="ECO:0000259" key="5">
    <source>
        <dbReference type="SMART" id="SM00400"/>
    </source>
</evidence>
<dbReference type="InterPro" id="IPR013264">
    <property type="entry name" value="DNAG_N"/>
</dbReference>
<organism evidence="6 7">
    <name type="scientific">Burkholderia pyrrocinia</name>
    <name type="common">Pseudomonas pyrrocinia</name>
    <dbReference type="NCBI Taxonomy" id="60550"/>
    <lineage>
        <taxon>Bacteria</taxon>
        <taxon>Pseudomonadati</taxon>
        <taxon>Pseudomonadota</taxon>
        <taxon>Betaproteobacteria</taxon>
        <taxon>Burkholderiales</taxon>
        <taxon>Burkholderiaceae</taxon>
        <taxon>Burkholderia</taxon>
        <taxon>Burkholderia cepacia complex</taxon>
    </lineage>
</organism>
<evidence type="ECO:0000256" key="3">
    <source>
        <dbReference type="ARBA" id="ARBA00022833"/>
    </source>
</evidence>
<sequence>MYRSPKAENSLYRILKMSPTKPGSEIRRLIEQLADTIHIDALAERLGVPVKRVGGRSYAQCIFHNDTNPSMALYPGTPRDKAHYHCFVCDAHGDIFELVKQSKGLDFVEAVRWLASSYGLASPALASGVSPRKSQATIGRATVEPTPENSGVLERVLGVYRQKDTKALEEWLKARALPKEVAATAELGFAAPATLVNYVEHGRSDFGAFRELLGQLQSAGLIRSERKKLDAIAAETYLNLGGQYRDFFNDGRVIFPIRDASGRMLGFAGRRLNESPAPKYLYSPNLPKSQVLYRANFALAKIKADLADGAKPVVYVCEGLVDALRLESIGLSAVAVLGARMSDAQARILIDFAATLPDMAPLQVRFFLDQDGAGLKGTAASIQTVLKLDKDVRLELGFVWPLDHQSDHSQSLPIKDPDDLLRMFDEPELAIAYLDRSTHPVAVAFLAERLRVPPVDILEDNRWENIPLGAKYRLAVLLESLAGGLIDRVLKTGTAQADSYGKWNQDVRRFIQNPVPTHVGLPLQSAEEIALQLNIARELAQAGANKGEVLSDIAAWRRVSLAATAFNEGLVTRLQQVQFQPIEPFDAVFVSRGFGKDEERLKAMPCLEDLIVQQYLMNELLTERLDDGSESKFSNHIPAVRYYRSIDHVRTTGESEGTEHGETLSFAYQVDMDALEGRSPPSEGGMFRPYFECWRGFISSLLKQGRAMNHVHMVRLDLKRYYDRITRIVAKEILGSSIESAYKSLGDNREAFVPLLRPTALQAERQHAAIDFLLDQSFGFYYYHPNTGHPIASDREKGIPQGPVLSAWLGNIILFKLDAVMRAKLQELNLNQVVRAGYARYVDDVVILAENQGILDVLRAAAEDVTRTLQLELISKENFAPMSATEFSQHLTAGRALPAYGPREEALLLESGDGDAGWGMWQTEGPRRQTSLELLRDSRLYAMPADTVLDQVYTALRADDLRPAELGKASRWLWYQAALSFKEIQYSAKDVIARYWKLWGTVTSDAPFTLDVRVPWDDPAFHAIEGLENLFERANRVEFGLTPEESIERRRSIAGLARVARSLEFARMFEQTDREDAPPGWGHGTERLRRMFFQRVICMRWKAACLTDDAPIADSRNETAQILLRHLGDPLRASLRRSLITDAETWRTGATGVAVTSSGQSELNVLSDGFQWIHRAIAALASEPDFSEADPLSGFDSDLEKMERWLRDDRAAHFSVTQDRFLPLLRGLLPNDDDPFSPLGQQKHDGETTLLSLQTLAAIAPRQHLAKLLSRRGHLLQGGGEKLPLPPLPGVPARGLLLISYGERDGNWAKISTVWWVTPQQEDAEVLLPSFRLASASGAVEEMALDWQQVQGVDGLQMFSAPWATDNSPAYALLQPPALSITTRSLAWIADAYESIAKLNHIVGQDMSIDGAEFAPAWPYLVVNSRPDISGETSLKLTLLSPRYPRSSLDGLAFVRNGARGLQTYDVPELYGRHWRTGVLLSDLFGFRSDLDQYASLNSLALGHHDTADSLEPAAHLLRNVLRKLRGAYVSGRVLQSPPGRDYIPASVARSLDLLRKFPVDGEYDSAIAYVLSSEAETAGMRTRLATDVSLNYPGVAGAFFEQVAMRVVSRIQLGWLSQLSESDTVNTLSTDRILPRTYWCLANRFSSLRSATESIEEQERSFTVLVSGLRLAAISAWLRELTFSVEALPRNEEWPLPLDGEVAEVWQIDERGFLFDRPDGSVSALTEFFQKNVAEGASERAFASITPLGWLVLLAGRIGLIDRLIKRPLIREWSTDQVDRAKALATSLSAIASAIVEDGDGVHPDWPFECDRTTMLAQWATPSFALSAVIIGEFEANIGLTHTSHIVGPWRLSPSDRSFTDSGGGKWGVAPWQILLGGGAKPERVTMGRRILSVWDETRDAEGNLLLVAARDARLGKLLKEEAFARKDSQGDVASDTLESPSETASGGVFETSIHTTDKTSEIGSQADNTQESRSSINELRATDDALRGARQTFTPSGSSSLGQRTDWRTLQQNTWQLRRAKSPGHVRIALMQWELDETYHHPAIDVDKWDKKWPPRREPVEGISKPFLPFEASAIEYRRRQFLTEALTACESFKVDVLVLPEYSVRPDTVGWLKNQLQLRTGAPSILAGTYKLHGRSSDLNFEKVYREILGLAEYRKTFESSSVITKGSNGGYISGEHSAVLTMLSPLELESGERIVCTFSRRKKYPSLAAAEVFNPPLEPLEPLFSSSGLLHELERRSKGGLRSVTSEAVSAAEILHYVDKLRHLECFAEFVCSELFLPMSLANHQTLAVELHKLAHRFGSRIDEGAAMRQVQDDIANVARFLGISDTTATMKRRSILLVPAMTTRSADYWIFGQAALLAGGATTVFCNAVDSHSVGGSCFIGRNSWNGGGHNLHRDTNITPYAGWSKGIYYNSRSDALGDSEQAMVIADVDPLFMHEGKPRPQALANPLQLVAYLPIVEVDEKKSPKFGSDLHDRLASLVPSQIRSRIVEPTVPGIRELKECISAQLAANDKWTDPKKSLAVPFNERFSHWENYWNTNVFVGMPPALVDWLWVESSPATQASRGVEIFVPGYSDDDLLSVPSDRSIL</sequence>
<dbReference type="EMBL" id="CP150850">
    <property type="protein sequence ID" value="WZW55921.1"/>
    <property type="molecule type" value="Genomic_DNA"/>
</dbReference>
<dbReference type="InterPro" id="IPR050219">
    <property type="entry name" value="DnaG_primase"/>
</dbReference>
<dbReference type="PANTHER" id="PTHR30313:SF2">
    <property type="entry name" value="DNA PRIMASE"/>
    <property type="match status" value="1"/>
</dbReference>
<keyword evidence="7" id="KW-1185">Reference proteome</keyword>
<dbReference type="PANTHER" id="PTHR30313">
    <property type="entry name" value="DNA PRIMASE"/>
    <property type="match status" value="1"/>
</dbReference>
<name>A0ABZ3BL02_BURPY</name>
<accession>A0ABZ3BL02</accession>
<proteinExistence type="predicted"/>
<evidence type="ECO:0000256" key="4">
    <source>
        <dbReference type="SAM" id="MobiDB-lite"/>
    </source>
</evidence>
<keyword evidence="3" id="KW-0862">Zinc</keyword>
<evidence type="ECO:0000256" key="1">
    <source>
        <dbReference type="ARBA" id="ARBA00022723"/>
    </source>
</evidence>
<reference evidence="6 7" key="1">
    <citation type="submission" date="2024-04" db="EMBL/GenBank/DDBJ databases">
        <title>Biological Control Activity of Plant Growth Promoting Rhizobacteria Burkholderia pyrrocinia BX1 against Tobacco black shank Introduction Tobacco black shank (TBS) caused by the oomycete Phytophthora. nicotianae (P. nicotianae) has become a destructive soil.</title>
        <authorList>
            <person name="Liu X."/>
            <person name="Shu C."/>
        </authorList>
    </citation>
    <scope>NUCLEOTIDE SEQUENCE [LARGE SCALE GENOMIC DNA]</scope>
    <source>
        <strain evidence="6 7">BX1</strain>
    </source>
</reference>
<dbReference type="InterPro" id="IPR036977">
    <property type="entry name" value="DNA_primase_Znf_CHC2"/>
</dbReference>
<feature type="domain" description="Zinc finger CHC2-type" evidence="5">
    <location>
        <begin position="57"/>
        <end position="115"/>
    </location>
</feature>
<dbReference type="Gene3D" id="3.40.1360.10">
    <property type="match status" value="1"/>
</dbReference>
<dbReference type="SUPFAM" id="SSF57783">
    <property type="entry name" value="Zinc beta-ribbon"/>
    <property type="match status" value="1"/>
</dbReference>
<keyword evidence="1" id="KW-0479">Metal-binding</keyword>
<dbReference type="Gene3D" id="3.90.580.10">
    <property type="entry name" value="Zinc finger, CHC2-type domain"/>
    <property type="match status" value="1"/>
</dbReference>
<evidence type="ECO:0000313" key="7">
    <source>
        <dbReference type="Proteomes" id="UP001484179"/>
    </source>
</evidence>
<evidence type="ECO:0000313" key="6">
    <source>
        <dbReference type="EMBL" id="WZW55921.1"/>
    </source>
</evidence>
<gene>
    <name evidence="6" type="ORF">WN985_25535</name>
</gene>
<dbReference type="SUPFAM" id="SSF56731">
    <property type="entry name" value="DNA primase core"/>
    <property type="match status" value="1"/>
</dbReference>
<dbReference type="CDD" id="cd01646">
    <property type="entry name" value="RT_Bac_retron_I"/>
    <property type="match status" value="1"/>
</dbReference>
<dbReference type="InterPro" id="IPR002694">
    <property type="entry name" value="Znf_CHC2"/>
</dbReference>
<feature type="region of interest" description="Disordered" evidence="4">
    <location>
        <begin position="1930"/>
        <end position="1977"/>
    </location>
</feature>
<feature type="compositionally biased region" description="Polar residues" evidence="4">
    <location>
        <begin position="1963"/>
        <end position="1977"/>
    </location>
</feature>
<dbReference type="Pfam" id="PF01807">
    <property type="entry name" value="Zn_ribbon_DnaG"/>
    <property type="match status" value="1"/>
</dbReference>